<feature type="compositionally biased region" description="Basic and acidic residues" evidence="11">
    <location>
        <begin position="154"/>
        <end position="165"/>
    </location>
</feature>
<dbReference type="GO" id="GO:0006357">
    <property type="term" value="P:regulation of transcription by RNA polymerase II"/>
    <property type="evidence" value="ECO:0007669"/>
    <property type="project" value="InterPro"/>
</dbReference>
<accession>A0AAW1AT42</accession>
<feature type="compositionally biased region" description="Basic and acidic residues" evidence="11">
    <location>
        <begin position="199"/>
        <end position="212"/>
    </location>
</feature>
<evidence type="ECO:0000256" key="8">
    <source>
        <dbReference type="ARBA" id="ARBA00023242"/>
    </source>
</evidence>
<feature type="compositionally biased region" description="Low complexity" evidence="11">
    <location>
        <begin position="350"/>
        <end position="366"/>
    </location>
</feature>
<protein>
    <recommendedName>
        <fullName evidence="3">Mediator of RNA polymerase II transcription subunit 9</fullName>
    </recommendedName>
    <alternativeName>
        <fullName evidence="10">Mediator complex subunit 9</fullName>
    </alternativeName>
</protein>
<feature type="compositionally biased region" description="Basic and acidic residues" evidence="11">
    <location>
        <begin position="102"/>
        <end position="113"/>
    </location>
</feature>
<feature type="region of interest" description="Disordered" evidence="11">
    <location>
        <begin position="102"/>
        <end position="370"/>
    </location>
</feature>
<organism evidence="12 13">
    <name type="scientific">Crotalus adamanteus</name>
    <name type="common">Eastern diamondback rattlesnake</name>
    <dbReference type="NCBI Taxonomy" id="8729"/>
    <lineage>
        <taxon>Eukaryota</taxon>
        <taxon>Metazoa</taxon>
        <taxon>Chordata</taxon>
        <taxon>Craniata</taxon>
        <taxon>Vertebrata</taxon>
        <taxon>Euteleostomi</taxon>
        <taxon>Lepidosauria</taxon>
        <taxon>Squamata</taxon>
        <taxon>Bifurcata</taxon>
        <taxon>Unidentata</taxon>
        <taxon>Episquamata</taxon>
        <taxon>Toxicofera</taxon>
        <taxon>Serpentes</taxon>
        <taxon>Colubroidea</taxon>
        <taxon>Viperidae</taxon>
        <taxon>Crotalinae</taxon>
        <taxon>Crotalus</taxon>
    </lineage>
</organism>
<comment type="function">
    <text evidence="9">Component of the Mediator complex, a coactivator involved in the regulated transcription of nearly all RNA polymerase II-dependent genes. Mediator functions as a bridge to convey information from gene-specific regulatory proteins to the basal RNA polymerase II transcription machinery. Mediator is recruited to promoters by direct interactions with regulatory proteins and serves as a scaffold for the assembly of a functional preinitiation complex with RNA polymerase II and the general transcription factors.</text>
</comment>
<dbReference type="GO" id="GO:0016592">
    <property type="term" value="C:mediator complex"/>
    <property type="evidence" value="ECO:0007669"/>
    <property type="project" value="InterPro"/>
</dbReference>
<dbReference type="AlphaFoldDB" id="A0AAW1AT42"/>
<dbReference type="InterPro" id="IPR039242">
    <property type="entry name" value="MED9_metazoa"/>
</dbReference>
<evidence type="ECO:0000256" key="3">
    <source>
        <dbReference type="ARBA" id="ARBA00020636"/>
    </source>
</evidence>
<evidence type="ECO:0000256" key="4">
    <source>
        <dbReference type="ARBA" id="ARBA00023015"/>
    </source>
</evidence>
<dbReference type="Pfam" id="PF07544">
    <property type="entry name" value="Med9"/>
    <property type="match status" value="1"/>
</dbReference>
<dbReference type="SUPFAM" id="SSF140718">
    <property type="entry name" value="Mediator hinge subcomplex-like"/>
    <property type="match status" value="1"/>
</dbReference>
<proteinExistence type="inferred from homology"/>
<feature type="compositionally biased region" description="Basic and acidic residues" evidence="11">
    <location>
        <begin position="244"/>
        <end position="259"/>
    </location>
</feature>
<feature type="compositionally biased region" description="Pro residues" evidence="11">
    <location>
        <begin position="312"/>
        <end position="323"/>
    </location>
</feature>
<dbReference type="PANTHER" id="PTHR20844">
    <property type="entry name" value="MEDIATOR OF RNA POLYMERASE II TRANSCRIPTION, SUBUNIT 9"/>
    <property type="match status" value="1"/>
</dbReference>
<evidence type="ECO:0000256" key="1">
    <source>
        <dbReference type="ARBA" id="ARBA00004123"/>
    </source>
</evidence>
<comment type="subcellular location">
    <subcellularLocation>
        <location evidence="1">Nucleus</location>
    </subcellularLocation>
</comment>
<keyword evidence="7" id="KW-0804">Transcription</keyword>
<gene>
    <name evidence="12" type="ORF">NXF25_016231</name>
</gene>
<feature type="compositionally biased region" description="Acidic residues" evidence="11">
    <location>
        <begin position="123"/>
        <end position="133"/>
    </location>
</feature>
<keyword evidence="13" id="KW-1185">Reference proteome</keyword>
<sequence length="460" mass="51438">MALVSCSDNLINLIGSTCNAGHAHDKARRLQAQTMLLTLGSWQERKGGQVGEEPWSAVPKQAGKDVISAWKAREADLMDGACPQPHSSPGRLKMRRAELKRATGILQKREGEVKKKRSGGGEEKEEEEEEEEEERRRRRKEGEGKKKRRRRSKGGRERKEEETGGRRKRREEEEEEDRGRRRRRKEKEEGKRKERRRRREEEEKRKRRREEGGGGGGGRKRRRRRSGPSERSQSRRCRKGGAAEPKEELQPADVQKDRGGAAALHSCNAPSAERHRGAPGQAQRRSEPSRAKRMATPGAAAPGGPRAALEDPGPPPQPPPGGPQPAGTSQAPGEPLATAPAPLPAPQPCAAPESKFLPPQAQAATPAAPPGPGLENYSFLPLVHDIIKCMDKDSQDVHQLLNELRTKFVETHKLIKSMQGISRSPEQQHQQLQHLREQVKTKNKLLQKYKTLCMFEVPKE</sequence>
<dbReference type="GO" id="GO:0003712">
    <property type="term" value="F:transcription coregulator activity"/>
    <property type="evidence" value="ECO:0007669"/>
    <property type="project" value="InterPro"/>
</dbReference>
<keyword evidence="6" id="KW-0010">Activator</keyword>
<dbReference type="Proteomes" id="UP001474421">
    <property type="component" value="Unassembled WGS sequence"/>
</dbReference>
<dbReference type="InterPro" id="IPR037212">
    <property type="entry name" value="Med7/Med21-like"/>
</dbReference>
<dbReference type="InterPro" id="IPR011425">
    <property type="entry name" value="Med9"/>
</dbReference>
<evidence type="ECO:0000313" key="13">
    <source>
        <dbReference type="Proteomes" id="UP001474421"/>
    </source>
</evidence>
<evidence type="ECO:0000256" key="6">
    <source>
        <dbReference type="ARBA" id="ARBA00023159"/>
    </source>
</evidence>
<comment type="caution">
    <text evidence="12">The sequence shown here is derived from an EMBL/GenBank/DDBJ whole genome shotgun (WGS) entry which is preliminary data.</text>
</comment>
<evidence type="ECO:0000256" key="11">
    <source>
        <dbReference type="SAM" id="MobiDB-lite"/>
    </source>
</evidence>
<comment type="similarity">
    <text evidence="2">Belongs to the Mediator complex subunit 9 family.</text>
</comment>
<keyword evidence="4" id="KW-0805">Transcription regulation</keyword>
<keyword evidence="8" id="KW-0539">Nucleus</keyword>
<evidence type="ECO:0000313" key="12">
    <source>
        <dbReference type="EMBL" id="KAK9392969.1"/>
    </source>
</evidence>
<feature type="compositionally biased region" description="Low complexity" evidence="11">
    <location>
        <begin position="325"/>
        <end position="340"/>
    </location>
</feature>
<evidence type="ECO:0000256" key="10">
    <source>
        <dbReference type="ARBA" id="ARBA00031260"/>
    </source>
</evidence>
<evidence type="ECO:0000256" key="5">
    <source>
        <dbReference type="ARBA" id="ARBA00023054"/>
    </source>
</evidence>
<feature type="compositionally biased region" description="Low complexity" evidence="11">
    <location>
        <begin position="295"/>
        <end position="307"/>
    </location>
</feature>
<dbReference type="CDD" id="cd21431">
    <property type="entry name" value="Med9-C"/>
    <property type="match status" value="1"/>
</dbReference>
<dbReference type="EMBL" id="JAOTOJ010000014">
    <property type="protein sequence ID" value="KAK9392969.1"/>
    <property type="molecule type" value="Genomic_DNA"/>
</dbReference>
<name>A0AAW1AT42_CROAD</name>
<evidence type="ECO:0000256" key="7">
    <source>
        <dbReference type="ARBA" id="ARBA00023163"/>
    </source>
</evidence>
<dbReference type="PANTHER" id="PTHR20844:SF0">
    <property type="entry name" value="MEDIATOR OF RNA POLYMERASE II TRANSCRIPTION SUBUNIT 9"/>
    <property type="match status" value="1"/>
</dbReference>
<evidence type="ECO:0000256" key="9">
    <source>
        <dbReference type="ARBA" id="ARBA00025687"/>
    </source>
</evidence>
<evidence type="ECO:0000256" key="2">
    <source>
        <dbReference type="ARBA" id="ARBA00008089"/>
    </source>
</evidence>
<keyword evidence="5" id="KW-0175">Coiled coil</keyword>
<reference evidence="12 13" key="1">
    <citation type="journal article" date="2024" name="Proc. Natl. Acad. Sci. U.S.A.">
        <title>The genetic regulatory architecture and epigenomic basis for age-related changes in rattlesnake venom.</title>
        <authorList>
            <person name="Hogan M.P."/>
            <person name="Holding M.L."/>
            <person name="Nystrom G.S."/>
            <person name="Colston T.J."/>
            <person name="Bartlett D.A."/>
            <person name="Mason A.J."/>
            <person name="Ellsworth S.A."/>
            <person name="Rautsaw R.M."/>
            <person name="Lawrence K.C."/>
            <person name="Strickland J.L."/>
            <person name="He B."/>
            <person name="Fraser P."/>
            <person name="Margres M.J."/>
            <person name="Gilbert D.M."/>
            <person name="Gibbs H.L."/>
            <person name="Parkinson C.L."/>
            <person name="Rokyta D.R."/>
        </authorList>
    </citation>
    <scope>NUCLEOTIDE SEQUENCE [LARGE SCALE GENOMIC DNA]</scope>
    <source>
        <strain evidence="12">DRR0105</strain>
    </source>
</reference>